<protein>
    <submittedName>
        <fullName evidence="9">Myosin heavy chain, clone 203 isoform X2</fullName>
    </submittedName>
</protein>
<dbReference type="GO" id="GO:1902017">
    <property type="term" value="P:regulation of cilium assembly"/>
    <property type="evidence" value="ECO:0007669"/>
    <property type="project" value="TreeGrafter"/>
</dbReference>
<evidence type="ECO:0000313" key="8">
    <source>
        <dbReference type="Proteomes" id="UP001652628"/>
    </source>
</evidence>
<sequence length="621" mass="71489">MLKPSRGPLATRQRTLGFRPKNRERVRSTSMGLDFELDEKSGDQPDEKTSYVSLSRQNSNVQDKMSASSLGFRDHCSPSIMKLSQNGKEGREVNLIMSDGEPEQEDYHKDANLDRRLPNSEAIGSKLKEELCKYKQELKEYNETTKDLEEKYMKINYELSEMQQKHDHLVSGRAQISEMDMGSEADPGSFYSSASSVVSKMTIRRKSPQILRSNTSFMTVLSAQSSCDDISRKKYPSERGNHQTKHHRNKESLSSQVDSVFDSRIVETLANRHIKRRKKSLEQDDREREPASFKDVYNVLKDVINTSQDHKYKHERDRDRNRGSDDLSQLLTTIKSLKSEQLQFRTLIRQQQERIADYHTRCVKAQDIMSTQKHEIEKLHVNNKQLESSIYHDIDSLRSKIDNKLKSVSHLPKMMRDEHTKYEKEAMQLKVKIDELGRRKLVTINRLKAAERDLKIFKNYNSALKTEKRKLTQELSTTKDQLEQLQASSKRQLSRHREQSEKQRRDLQKKIYDLELKLSRSQNSTSSLIQERDSLIAELQTQLHTLVHNFEVSQKHIRVLRRHIYSMTNPGGAGIGCSGGGSAGITHLAGGGSHRPSLIRINQQGSSTGRLGSPRTLKAKI</sequence>
<feature type="region of interest" description="Disordered" evidence="7">
    <location>
        <begin position="588"/>
        <end position="621"/>
    </location>
</feature>
<accession>A0AB39ZZ07</accession>
<name>A0AB39ZZ07_DROSZ</name>
<feature type="region of interest" description="Disordered" evidence="7">
    <location>
        <begin position="228"/>
        <end position="256"/>
    </location>
</feature>
<feature type="compositionally biased region" description="Polar residues" evidence="7">
    <location>
        <begin position="50"/>
        <end position="69"/>
    </location>
</feature>
<evidence type="ECO:0000256" key="4">
    <source>
        <dbReference type="ARBA" id="ARBA00023054"/>
    </source>
</evidence>
<dbReference type="InterPro" id="IPR026099">
    <property type="entry name" value="Odf2-rel"/>
</dbReference>
<dbReference type="GO" id="GO:0005813">
    <property type="term" value="C:centrosome"/>
    <property type="evidence" value="ECO:0007669"/>
    <property type="project" value="UniProtKB-SubCell"/>
</dbReference>
<feature type="compositionally biased region" description="Basic and acidic residues" evidence="7">
    <location>
        <begin position="38"/>
        <end position="49"/>
    </location>
</feature>
<evidence type="ECO:0000256" key="5">
    <source>
        <dbReference type="ARBA" id="ARBA00023212"/>
    </source>
</evidence>
<evidence type="ECO:0000256" key="7">
    <source>
        <dbReference type="SAM" id="MobiDB-lite"/>
    </source>
</evidence>
<feature type="coiled-coil region" evidence="6">
    <location>
        <begin position="138"/>
        <end position="165"/>
    </location>
</feature>
<dbReference type="PANTHER" id="PTHR23162">
    <property type="entry name" value="OUTER DENSE FIBER OF SPERM TAILS 2"/>
    <property type="match status" value="1"/>
</dbReference>
<organism evidence="8 9">
    <name type="scientific">Drosophila suzukii</name>
    <name type="common">Spotted-wing drosophila fruit fly</name>
    <dbReference type="NCBI Taxonomy" id="28584"/>
    <lineage>
        <taxon>Eukaryota</taxon>
        <taxon>Metazoa</taxon>
        <taxon>Ecdysozoa</taxon>
        <taxon>Arthropoda</taxon>
        <taxon>Hexapoda</taxon>
        <taxon>Insecta</taxon>
        <taxon>Pterygota</taxon>
        <taxon>Neoptera</taxon>
        <taxon>Endopterygota</taxon>
        <taxon>Diptera</taxon>
        <taxon>Brachycera</taxon>
        <taxon>Muscomorpha</taxon>
        <taxon>Ephydroidea</taxon>
        <taxon>Drosophilidae</taxon>
        <taxon>Drosophila</taxon>
        <taxon>Sophophora</taxon>
    </lineage>
</organism>
<evidence type="ECO:0000256" key="1">
    <source>
        <dbReference type="ARBA" id="ARBA00004300"/>
    </source>
</evidence>
<comment type="similarity">
    <text evidence="2">Belongs to the ODF2 family.</text>
</comment>
<keyword evidence="5" id="KW-0206">Cytoskeleton</keyword>
<evidence type="ECO:0000313" key="9">
    <source>
        <dbReference type="RefSeq" id="XP_016945911.3"/>
    </source>
</evidence>
<dbReference type="Proteomes" id="UP001652628">
    <property type="component" value="Chromosome 2L"/>
</dbReference>
<comment type="subcellular location">
    <subcellularLocation>
        <location evidence="1">Cytoplasm</location>
        <location evidence="1">Cytoskeleton</location>
        <location evidence="1">Microtubule organizing center</location>
        <location evidence="1">Centrosome</location>
    </subcellularLocation>
</comment>
<reference evidence="9" key="1">
    <citation type="submission" date="2025-08" db="UniProtKB">
        <authorList>
            <consortium name="RefSeq"/>
        </authorList>
    </citation>
    <scope>IDENTIFICATION</scope>
</reference>
<gene>
    <name evidence="9" type="primary">LOC108021619</name>
</gene>
<evidence type="ECO:0000256" key="2">
    <source>
        <dbReference type="ARBA" id="ARBA00009316"/>
    </source>
</evidence>
<dbReference type="PANTHER" id="PTHR23162:SF10">
    <property type="entry name" value="FI13205P"/>
    <property type="match status" value="1"/>
</dbReference>
<feature type="compositionally biased region" description="Polar residues" evidence="7">
    <location>
        <begin position="600"/>
        <end position="610"/>
    </location>
</feature>
<keyword evidence="3" id="KW-0963">Cytoplasm</keyword>
<feature type="compositionally biased region" description="Basic and acidic residues" evidence="7">
    <location>
        <begin position="229"/>
        <end position="241"/>
    </location>
</feature>
<keyword evidence="8" id="KW-1185">Reference proteome</keyword>
<feature type="compositionally biased region" description="Basic and acidic residues" evidence="7">
    <location>
        <begin position="495"/>
        <end position="506"/>
    </location>
</feature>
<keyword evidence="4 6" id="KW-0175">Coiled coil</keyword>
<feature type="region of interest" description="Disordered" evidence="7">
    <location>
        <begin position="1"/>
        <end position="73"/>
    </location>
</feature>
<feature type="region of interest" description="Disordered" evidence="7">
    <location>
        <begin position="485"/>
        <end position="506"/>
    </location>
</feature>
<dbReference type="RefSeq" id="XP_016945911.3">
    <property type="nucleotide sequence ID" value="XM_017090422.4"/>
</dbReference>
<dbReference type="GeneID" id="108021619"/>
<evidence type="ECO:0000256" key="6">
    <source>
        <dbReference type="SAM" id="Coils"/>
    </source>
</evidence>
<evidence type="ECO:0000256" key="3">
    <source>
        <dbReference type="ARBA" id="ARBA00022490"/>
    </source>
</evidence>
<dbReference type="AlphaFoldDB" id="A0AB39ZZ07"/>
<proteinExistence type="inferred from homology"/>